<dbReference type="GO" id="GO:0080142">
    <property type="term" value="P:regulation of salicylic acid biosynthetic process"/>
    <property type="evidence" value="ECO:0000318"/>
    <property type="project" value="GO_Central"/>
</dbReference>
<dbReference type="GO" id="GO:0005634">
    <property type="term" value="C:nucleus"/>
    <property type="evidence" value="ECO:0000318"/>
    <property type="project" value="GO_Central"/>
</dbReference>
<dbReference type="Proteomes" id="UP000189703">
    <property type="component" value="Unplaced"/>
</dbReference>
<dbReference type="InParanoid" id="A0A1U8AC70"/>
<evidence type="ECO:0000256" key="5">
    <source>
        <dbReference type="ARBA" id="ARBA00023159"/>
    </source>
</evidence>
<sequence>MAAKRLLDDSGRDPAEPEGKKMKTRPSFAAVISEAVMVKSLQNFCSALEPLIRRVVKEEVEHGLRRSARLQLQRSPSLQFRALEPSSYILSFSNKLSLPVFTGSKLEDVDNRPLQIFLMNTEGGQQFRTSLPQPIKIEIVVLDGDFLSDEREDWSSEEFNNKIVRERAGKRPLLTGDVAVTLRDGYASIGEFSFTDNSSWIRSRHFRLGARVAPGSYQGARIREAKTEPFIVKDHRGELYKKHYPPMLDDEVWRLEKIGKEGAFHKKLASEAINTVQDFLKLWVVDYAKLRRVLGVGMSDKMWEATIKHAKMCPVDNKLYRCFGRGFTIYLNSICQVVAIMPQGQNYQISNLTTSQKAQVDQLIKDAYNQWGSLEELDGHNLSENALVATPGYMEAYSTQHQDLTTSIQQNEFFDGGFAELDNLPTNSHMAYDHGWS</sequence>
<evidence type="ECO:0000313" key="13">
    <source>
        <dbReference type="RefSeq" id="XP_010265059.1"/>
    </source>
</evidence>
<accession>A0A1U8AC70</accession>
<dbReference type="Pfam" id="PF07887">
    <property type="entry name" value="Calmodulin_bind"/>
    <property type="match status" value="1"/>
</dbReference>
<dbReference type="OrthoDB" id="757051at2759"/>
<evidence type="ECO:0000256" key="2">
    <source>
        <dbReference type="ARBA" id="ARBA00007214"/>
    </source>
</evidence>
<evidence type="ECO:0000259" key="10">
    <source>
        <dbReference type="Pfam" id="PF20451"/>
    </source>
</evidence>
<dbReference type="InterPro" id="IPR046831">
    <property type="entry name" value="Calmodulin_bind_N"/>
</dbReference>
<evidence type="ECO:0000256" key="8">
    <source>
        <dbReference type="SAM" id="MobiDB-lite"/>
    </source>
</evidence>
<comment type="subcellular location">
    <subcellularLocation>
        <location evidence="1">Nucleus</location>
    </subcellularLocation>
</comment>
<dbReference type="GO" id="GO:0043565">
    <property type="term" value="F:sequence-specific DNA binding"/>
    <property type="evidence" value="ECO:0000318"/>
    <property type="project" value="GO_Central"/>
</dbReference>
<keyword evidence="6" id="KW-0804">Transcription</keyword>
<evidence type="ECO:0000256" key="3">
    <source>
        <dbReference type="ARBA" id="ARBA00023015"/>
    </source>
</evidence>
<gene>
    <name evidence="13" type="primary">LOC104602900</name>
</gene>
<dbReference type="RefSeq" id="XP_010265059.1">
    <property type="nucleotide sequence ID" value="XM_010266757.1"/>
</dbReference>
<evidence type="ECO:0000256" key="7">
    <source>
        <dbReference type="ARBA" id="ARBA00023242"/>
    </source>
</evidence>
<dbReference type="GeneID" id="104602900"/>
<evidence type="ECO:0000259" key="11">
    <source>
        <dbReference type="Pfam" id="PF20452"/>
    </source>
</evidence>
<keyword evidence="3" id="KW-0805">Transcription regulation</keyword>
<dbReference type="eggNOG" id="ENOG502QR87">
    <property type="taxonomic scope" value="Eukaryota"/>
</dbReference>
<dbReference type="PANTHER" id="PTHR31713">
    <property type="entry name" value="OS02G0177800 PROTEIN"/>
    <property type="match status" value="1"/>
</dbReference>
<dbReference type="AlphaFoldDB" id="A0A1U8AC70"/>
<dbReference type="GO" id="GO:0005516">
    <property type="term" value="F:calmodulin binding"/>
    <property type="evidence" value="ECO:0007669"/>
    <property type="project" value="InterPro"/>
</dbReference>
<comment type="similarity">
    <text evidence="2">Belongs to the plant ACBP60 protein family.</text>
</comment>
<dbReference type="InterPro" id="IPR046829">
    <property type="entry name" value="Calmod_bind_C"/>
</dbReference>
<dbReference type="KEGG" id="nnu:104602900"/>
<dbReference type="InterPro" id="IPR046830">
    <property type="entry name" value="Calmod_bind_M"/>
</dbReference>
<evidence type="ECO:0000256" key="6">
    <source>
        <dbReference type="ARBA" id="ARBA00023163"/>
    </source>
</evidence>
<evidence type="ECO:0000256" key="4">
    <source>
        <dbReference type="ARBA" id="ARBA00023125"/>
    </source>
</evidence>
<organism evidence="12 13">
    <name type="scientific">Nelumbo nucifera</name>
    <name type="common">Sacred lotus</name>
    <dbReference type="NCBI Taxonomy" id="4432"/>
    <lineage>
        <taxon>Eukaryota</taxon>
        <taxon>Viridiplantae</taxon>
        <taxon>Streptophyta</taxon>
        <taxon>Embryophyta</taxon>
        <taxon>Tracheophyta</taxon>
        <taxon>Spermatophyta</taxon>
        <taxon>Magnoliopsida</taxon>
        <taxon>Proteales</taxon>
        <taxon>Nelumbonaceae</taxon>
        <taxon>Nelumbo</taxon>
    </lineage>
</organism>
<evidence type="ECO:0000313" key="12">
    <source>
        <dbReference type="Proteomes" id="UP000189703"/>
    </source>
</evidence>
<evidence type="ECO:0000259" key="9">
    <source>
        <dbReference type="Pfam" id="PF07887"/>
    </source>
</evidence>
<dbReference type="PANTHER" id="PTHR31713:SF42">
    <property type="entry name" value="PROTEIN SAR DEFICIENT 1"/>
    <property type="match status" value="1"/>
</dbReference>
<dbReference type="OMA" id="DHQIVPV"/>
<feature type="domain" description="Calmodulin binding protein C-terminal" evidence="11">
    <location>
        <begin position="318"/>
        <end position="376"/>
    </location>
</feature>
<protein>
    <submittedName>
        <fullName evidence="13">Calmodulin-binding protein 60 B-like</fullName>
    </submittedName>
</protein>
<evidence type="ECO:0000256" key="1">
    <source>
        <dbReference type="ARBA" id="ARBA00004123"/>
    </source>
</evidence>
<feature type="compositionally biased region" description="Basic and acidic residues" evidence="8">
    <location>
        <begin position="1"/>
        <end position="21"/>
    </location>
</feature>
<keyword evidence="12" id="KW-1185">Reference proteome</keyword>
<dbReference type="FunCoup" id="A0A1U8AC70">
    <property type="interactions" value="133"/>
</dbReference>
<proteinExistence type="inferred from homology"/>
<keyword evidence="5" id="KW-0010">Activator</keyword>
<dbReference type="Pfam" id="PF20451">
    <property type="entry name" value="Calmod_bind_M"/>
    <property type="match status" value="1"/>
</dbReference>
<name>A0A1U8AC70_NELNU</name>
<dbReference type="Pfam" id="PF20452">
    <property type="entry name" value="Calmod_bind_C"/>
    <property type="match status" value="1"/>
</dbReference>
<reference evidence="13" key="1">
    <citation type="submission" date="2025-08" db="UniProtKB">
        <authorList>
            <consortium name="RefSeq"/>
        </authorList>
    </citation>
    <scope>IDENTIFICATION</scope>
</reference>
<dbReference type="STRING" id="4432.A0A1U8AC70"/>
<keyword evidence="4" id="KW-0238">DNA-binding</keyword>
<dbReference type="InterPro" id="IPR012416">
    <property type="entry name" value="CBP60"/>
</dbReference>
<feature type="domain" description="Calmodulin binding protein-like N-terminal" evidence="9">
    <location>
        <begin position="90"/>
        <end position="235"/>
    </location>
</feature>
<feature type="region of interest" description="Disordered" evidence="8">
    <location>
        <begin position="1"/>
        <end position="24"/>
    </location>
</feature>
<feature type="domain" description="Calmodulin binding protein central" evidence="10">
    <location>
        <begin position="247"/>
        <end position="313"/>
    </location>
</feature>
<dbReference type="GO" id="GO:0003700">
    <property type="term" value="F:DNA-binding transcription factor activity"/>
    <property type="evidence" value="ECO:0000318"/>
    <property type="project" value="GO_Central"/>
</dbReference>
<keyword evidence="7" id="KW-0539">Nucleus</keyword>